<dbReference type="Proteomes" id="UP000323930">
    <property type="component" value="Unassembled WGS sequence"/>
</dbReference>
<dbReference type="SUPFAM" id="SSF51905">
    <property type="entry name" value="FAD/NAD(P)-binding domain"/>
    <property type="match status" value="1"/>
</dbReference>
<dbReference type="OrthoDB" id="9792592at2"/>
<evidence type="ECO:0000256" key="2">
    <source>
        <dbReference type="ARBA" id="ARBA00006442"/>
    </source>
</evidence>
<dbReference type="InterPro" id="IPR023753">
    <property type="entry name" value="FAD/NAD-binding_dom"/>
</dbReference>
<dbReference type="InterPro" id="IPR050260">
    <property type="entry name" value="FAD-bd_OxRdtase"/>
</dbReference>
<comment type="similarity">
    <text evidence="2">Belongs to the FAD-dependent oxidoreductase family.</text>
</comment>
<dbReference type="PANTHER" id="PTHR43429">
    <property type="entry name" value="PYRIDINE NUCLEOTIDE-DISULFIDE OXIDOREDUCTASE DOMAIN-CONTAINING"/>
    <property type="match status" value="1"/>
</dbReference>
<accession>A0A5D0HWB3</accession>
<proteinExistence type="inferred from homology"/>
<dbReference type="AlphaFoldDB" id="A0A5D0HWB3"/>
<dbReference type="EMBL" id="VSDQ01000679">
    <property type="protein sequence ID" value="TYA74809.1"/>
    <property type="molecule type" value="Genomic_DNA"/>
</dbReference>
<dbReference type="Gene3D" id="3.50.50.60">
    <property type="entry name" value="FAD/NAD(P)-binding domain"/>
    <property type="match status" value="2"/>
</dbReference>
<dbReference type="GO" id="GO:0016491">
    <property type="term" value="F:oxidoreductase activity"/>
    <property type="evidence" value="ECO:0007669"/>
    <property type="project" value="InterPro"/>
</dbReference>
<dbReference type="RefSeq" id="WP_148544052.1">
    <property type="nucleotide sequence ID" value="NZ_VSDQ01000679.1"/>
</dbReference>
<evidence type="ECO:0000313" key="7">
    <source>
        <dbReference type="Proteomes" id="UP000323930"/>
    </source>
</evidence>
<dbReference type="PRINTS" id="PR00368">
    <property type="entry name" value="FADPNR"/>
</dbReference>
<evidence type="ECO:0000256" key="3">
    <source>
        <dbReference type="ARBA" id="ARBA00022630"/>
    </source>
</evidence>
<evidence type="ECO:0000313" key="6">
    <source>
        <dbReference type="EMBL" id="TYA74809.1"/>
    </source>
</evidence>
<keyword evidence="4" id="KW-0274">FAD</keyword>
<evidence type="ECO:0000256" key="4">
    <source>
        <dbReference type="ARBA" id="ARBA00022827"/>
    </source>
</evidence>
<comment type="caution">
    <text evidence="6">The sequence shown here is derived from an EMBL/GenBank/DDBJ whole genome shotgun (WGS) entry which is preliminary data.</text>
</comment>
<evidence type="ECO:0000259" key="5">
    <source>
        <dbReference type="Pfam" id="PF07992"/>
    </source>
</evidence>
<evidence type="ECO:0000256" key="1">
    <source>
        <dbReference type="ARBA" id="ARBA00001974"/>
    </source>
</evidence>
<organism evidence="6 7">
    <name type="scientific">Seonamhaeicola marinus</name>
    <dbReference type="NCBI Taxonomy" id="1912246"/>
    <lineage>
        <taxon>Bacteria</taxon>
        <taxon>Pseudomonadati</taxon>
        <taxon>Bacteroidota</taxon>
        <taxon>Flavobacteriia</taxon>
        <taxon>Flavobacteriales</taxon>
        <taxon>Flavobacteriaceae</taxon>
    </lineage>
</organism>
<feature type="domain" description="FAD/NAD(P)-binding" evidence="5">
    <location>
        <begin position="3"/>
        <end position="294"/>
    </location>
</feature>
<dbReference type="Pfam" id="PF07992">
    <property type="entry name" value="Pyr_redox_2"/>
    <property type="match status" value="1"/>
</dbReference>
<keyword evidence="7" id="KW-1185">Reference proteome</keyword>
<sequence length="453" mass="51798">MEHIVIIGNGVSGVTAARHIRKLSGTESSSADSKKITIVSAETDYFFSRTALMYVYMGHMKFEHTQPYENWFWKKNRIDLKKGYVKTVETKSKTLHFSNGDTLTYDKLIIATGSKPNKFGWPGQDLDGVMGMYHKQDLENLEKYAPNNKVCKRAVIVGGGLIGIELAEMLHSRHIPVTFLVRENSFWNGVLPDGESAMINREIISNGIDLRLGVNLKEIKADENGKAKSIVIAETGEEIECDVVGLTAGVSPNIDFIKDSEIETGRGVKVNRFLETSVPDVYAIGDCAEQHEAIGSRRPIEAVWYTGRMMGETVAQTICGNRIEYKPGHWFNSAKFIDIEYQTYGWVWSKPKENEARFYWEHESGKKCIHLNYDKDSHEFIGINTFGIRMRHEFFDRVLTEKRTVEYVLEHLADANFDPEFYKLHEKEIVAQFNKENNTNIQLKKKSWKRIFA</sequence>
<keyword evidence="3" id="KW-0285">Flavoprotein</keyword>
<dbReference type="PANTHER" id="PTHR43429:SF3">
    <property type="entry name" value="NITRITE REDUCTASE [NAD(P)H]"/>
    <property type="match status" value="1"/>
</dbReference>
<dbReference type="InterPro" id="IPR036188">
    <property type="entry name" value="FAD/NAD-bd_sf"/>
</dbReference>
<dbReference type="PRINTS" id="PR00411">
    <property type="entry name" value="PNDRDTASEI"/>
</dbReference>
<comment type="cofactor">
    <cofactor evidence="1">
        <name>FAD</name>
        <dbReference type="ChEBI" id="CHEBI:57692"/>
    </cofactor>
</comment>
<gene>
    <name evidence="6" type="ORF">FUA24_16000</name>
</gene>
<name>A0A5D0HWB3_9FLAO</name>
<reference evidence="6 7" key="1">
    <citation type="submission" date="2019-08" db="EMBL/GenBank/DDBJ databases">
        <title>Seonamhaeicola sediminis sp. nov., isolated from marine sediment.</title>
        <authorList>
            <person name="Cao W.R."/>
        </authorList>
    </citation>
    <scope>NUCLEOTIDE SEQUENCE [LARGE SCALE GENOMIC DNA]</scope>
    <source>
        <strain evidence="6 7">B011</strain>
    </source>
</reference>
<protein>
    <submittedName>
        <fullName evidence="6">NAD(P)/FAD-dependent oxidoreductase</fullName>
    </submittedName>
</protein>